<dbReference type="InterPro" id="IPR000531">
    <property type="entry name" value="Beta-barrel_TonB"/>
</dbReference>
<dbReference type="Pfam" id="PF00593">
    <property type="entry name" value="TonB_dep_Rec_b-barrel"/>
    <property type="match status" value="1"/>
</dbReference>
<evidence type="ECO:0008006" key="7">
    <source>
        <dbReference type="Google" id="ProtNLM"/>
    </source>
</evidence>
<dbReference type="GO" id="GO:0009279">
    <property type="term" value="C:cell outer membrane"/>
    <property type="evidence" value="ECO:0007669"/>
    <property type="project" value="UniProtKB-SubCell"/>
</dbReference>
<evidence type="ECO:0000256" key="3">
    <source>
        <dbReference type="ARBA" id="ARBA00023237"/>
    </source>
</evidence>
<evidence type="ECO:0000259" key="5">
    <source>
        <dbReference type="Pfam" id="PF07715"/>
    </source>
</evidence>
<feature type="domain" description="TonB-dependent receptor plug" evidence="5">
    <location>
        <begin position="66"/>
        <end position="191"/>
    </location>
</feature>
<dbReference type="AlphaFoldDB" id="A0A381ZL38"/>
<sequence>NVQNNEFFWRTFMKSNFYRAVVTTVSLFFFPTLVAQESDQNEDTTVLEEVTVVGSQIRGAKISGALPVSIFDFSDIEAIGVDSGDELLENIVENGMNFFTEAEDAAGGVNAGRGDMGAYNLRNMGVGNTLTLLNGRRLVNSPGYQTELLGGDYVPTMTVNSNLIPVYGLDRMEILRDGASAIYGADAVAGVVNNVIQKDYEGFMMRTKIGSYQHFDAQDTTFSGKFGKNFNDGATNISVFFDVYNRDRINASEDPRWGAGDHRGFLKTSSPWYDGAGTKKCSSEWTGTEKEVLPGECDFRNNSVNSLYGQFDMVTSSEHGSSDPYNHVFTDSNGEFEVHALGDPRCSNRSSQGGEIFDTGYGTCIAQDGNGSDRYNFWGGTDTRGDLKRNNIFVFLNHDFGGGVEAFSEFGLYTSKSNRRAHPSYAFTSSKHRVGPDNYYLNQMTLADGTALFAGKNLYIDYYRYAEKDRIVDVDKKTYRFLQGLRGSTGDWDAEGAILYSVATSDDVTHNRVSNTLLKEALYDSTSAAYNPFSAGVNSNIERTLVDVYRLGESKLFLVDMKLTNNNFMELPAGPMGVLLGAEIRYESVSDNRDPRLDGTTAYVDFEGDTYPMVSDVLNSSPTGDVKGNRHVNSFFMETQVPLLNSLDAQLAFRVEDFSDVEETAVVGKFALGWQPTDWLLLRASTSSAFRPPNIIQINEKQVVRSGTKNDYAMIRVEQLSAAGGDDLDSRRTIQRHAVGAANLVSEESDNTSIGFVFTPQVGAGDLTLTVDAWTIEKENTIGLFGRENQTVNDMVLRIANGINNCDTFTGNPAVTRLAMDWDEEELGWFTEAGVCPFGKASVVTDEYLNLATRT</sequence>
<dbReference type="SUPFAM" id="SSF56935">
    <property type="entry name" value="Porins"/>
    <property type="match status" value="1"/>
</dbReference>
<gene>
    <name evidence="6" type="ORF">METZ01_LOCUS142912</name>
</gene>
<evidence type="ECO:0000256" key="1">
    <source>
        <dbReference type="ARBA" id="ARBA00004442"/>
    </source>
</evidence>
<accession>A0A381ZL38</accession>
<proteinExistence type="predicted"/>
<evidence type="ECO:0000259" key="4">
    <source>
        <dbReference type="Pfam" id="PF00593"/>
    </source>
</evidence>
<feature type="domain" description="TonB-dependent receptor-like beta-barrel" evidence="4">
    <location>
        <begin position="487"/>
        <end position="788"/>
    </location>
</feature>
<dbReference type="PANTHER" id="PTHR47234">
    <property type="match status" value="1"/>
</dbReference>
<organism evidence="6">
    <name type="scientific">marine metagenome</name>
    <dbReference type="NCBI Taxonomy" id="408172"/>
    <lineage>
        <taxon>unclassified sequences</taxon>
        <taxon>metagenomes</taxon>
        <taxon>ecological metagenomes</taxon>
    </lineage>
</organism>
<dbReference type="Pfam" id="PF07715">
    <property type="entry name" value="Plug"/>
    <property type="match status" value="1"/>
</dbReference>
<dbReference type="InterPro" id="IPR037066">
    <property type="entry name" value="Plug_dom_sf"/>
</dbReference>
<dbReference type="InterPro" id="IPR036942">
    <property type="entry name" value="Beta-barrel_TonB_sf"/>
</dbReference>
<comment type="subcellular location">
    <subcellularLocation>
        <location evidence="1">Cell outer membrane</location>
    </subcellularLocation>
</comment>
<feature type="non-terminal residue" evidence="6">
    <location>
        <position position="855"/>
    </location>
</feature>
<protein>
    <recommendedName>
        <fullName evidence="7">TonB-dependent receptor plug domain-containing protein</fullName>
    </recommendedName>
</protein>
<dbReference type="InterPro" id="IPR012910">
    <property type="entry name" value="Plug_dom"/>
</dbReference>
<dbReference type="EMBL" id="UINC01021776">
    <property type="protein sequence ID" value="SVA90058.1"/>
    <property type="molecule type" value="Genomic_DNA"/>
</dbReference>
<dbReference type="Gene3D" id="2.40.170.20">
    <property type="entry name" value="TonB-dependent receptor, beta-barrel domain"/>
    <property type="match status" value="1"/>
</dbReference>
<dbReference type="Gene3D" id="2.170.130.10">
    <property type="entry name" value="TonB-dependent receptor, plug domain"/>
    <property type="match status" value="1"/>
</dbReference>
<evidence type="ECO:0000256" key="2">
    <source>
        <dbReference type="ARBA" id="ARBA00023136"/>
    </source>
</evidence>
<dbReference type="PANTHER" id="PTHR47234:SF3">
    <property type="entry name" value="SECRETIN_TONB SHORT N-TERMINAL DOMAIN-CONTAINING PROTEIN"/>
    <property type="match status" value="1"/>
</dbReference>
<keyword evidence="2" id="KW-0472">Membrane</keyword>
<evidence type="ECO:0000313" key="6">
    <source>
        <dbReference type="EMBL" id="SVA90058.1"/>
    </source>
</evidence>
<reference evidence="6" key="1">
    <citation type="submission" date="2018-05" db="EMBL/GenBank/DDBJ databases">
        <authorList>
            <person name="Lanie J.A."/>
            <person name="Ng W.-L."/>
            <person name="Kazmierczak K.M."/>
            <person name="Andrzejewski T.M."/>
            <person name="Davidsen T.M."/>
            <person name="Wayne K.J."/>
            <person name="Tettelin H."/>
            <person name="Glass J.I."/>
            <person name="Rusch D."/>
            <person name="Podicherti R."/>
            <person name="Tsui H.-C.T."/>
            <person name="Winkler M.E."/>
        </authorList>
    </citation>
    <scope>NUCLEOTIDE SEQUENCE</scope>
</reference>
<feature type="non-terminal residue" evidence="6">
    <location>
        <position position="1"/>
    </location>
</feature>
<keyword evidence="3" id="KW-0998">Cell outer membrane</keyword>
<name>A0A381ZL38_9ZZZZ</name>